<keyword evidence="4" id="KW-1185">Reference proteome</keyword>
<evidence type="ECO:0000313" key="4">
    <source>
        <dbReference type="Proteomes" id="UP000250266"/>
    </source>
</evidence>
<comment type="similarity">
    <text evidence="1">Belongs to the UreD family.</text>
</comment>
<sequence>MSPFGASTSRPGHGTIVLSILPPSTPVLETLSYQYPLKLIAPDAIPLPEPSQIGDFTDGPTLPYSPLLVHTVFILTYGGGLVAGDTIDLHITLAPTTRLALLTQGSTKIFKTPSRDLVSGQRMSVDLSPSSALCYLPDPVQPFAHSAFSQVQTYNLEGGQGSLCVCDWVCEGRSARGEKWSFYSYASKNEVWAVSSNGARRLLLRDNLILDKSDSRAGGGFVERMDGFGVFGTLILYGPVFSALGSYFLSEFTSLPRIGGRKWDIGVAEAELSAGEMRRVTRQRQEAEDGLIWTAASHRGFVLVKFGAREVEGARRWLSGMVRGEGSVVRSFGERALLCLK</sequence>
<dbReference type="Proteomes" id="UP000250266">
    <property type="component" value="Unassembled WGS sequence"/>
</dbReference>
<proteinExistence type="inferred from homology"/>
<evidence type="ECO:0000256" key="2">
    <source>
        <dbReference type="ARBA" id="ARBA00023186"/>
    </source>
</evidence>
<keyword evidence="2" id="KW-0143">Chaperone</keyword>
<evidence type="ECO:0000313" key="3">
    <source>
        <dbReference type="EMBL" id="OCK76287.1"/>
    </source>
</evidence>
<accession>A0A8E2E2Q6</accession>
<reference evidence="3 4" key="1">
    <citation type="journal article" date="2016" name="Nat. Commun.">
        <title>Ectomycorrhizal ecology is imprinted in the genome of the dominant symbiotic fungus Cenococcum geophilum.</title>
        <authorList>
            <consortium name="DOE Joint Genome Institute"/>
            <person name="Peter M."/>
            <person name="Kohler A."/>
            <person name="Ohm R.A."/>
            <person name="Kuo A."/>
            <person name="Krutzmann J."/>
            <person name="Morin E."/>
            <person name="Arend M."/>
            <person name="Barry K.W."/>
            <person name="Binder M."/>
            <person name="Choi C."/>
            <person name="Clum A."/>
            <person name="Copeland A."/>
            <person name="Grisel N."/>
            <person name="Haridas S."/>
            <person name="Kipfer T."/>
            <person name="LaButti K."/>
            <person name="Lindquist E."/>
            <person name="Lipzen A."/>
            <person name="Maire R."/>
            <person name="Meier B."/>
            <person name="Mihaltcheva S."/>
            <person name="Molinier V."/>
            <person name="Murat C."/>
            <person name="Poggeler S."/>
            <person name="Quandt C.A."/>
            <person name="Sperisen C."/>
            <person name="Tritt A."/>
            <person name="Tisserant E."/>
            <person name="Crous P.W."/>
            <person name="Henrissat B."/>
            <person name="Nehls U."/>
            <person name="Egli S."/>
            <person name="Spatafora J.W."/>
            <person name="Grigoriev I.V."/>
            <person name="Martin F.M."/>
        </authorList>
    </citation>
    <scope>NUCLEOTIDE SEQUENCE [LARGE SCALE GENOMIC DNA]</scope>
    <source>
        <strain evidence="3 4">CBS 459.81</strain>
    </source>
</reference>
<organism evidence="3 4">
    <name type="scientific">Lepidopterella palustris CBS 459.81</name>
    <dbReference type="NCBI Taxonomy" id="1314670"/>
    <lineage>
        <taxon>Eukaryota</taxon>
        <taxon>Fungi</taxon>
        <taxon>Dikarya</taxon>
        <taxon>Ascomycota</taxon>
        <taxon>Pezizomycotina</taxon>
        <taxon>Dothideomycetes</taxon>
        <taxon>Pleosporomycetidae</taxon>
        <taxon>Mytilinidiales</taxon>
        <taxon>Argynnaceae</taxon>
        <taxon>Lepidopterella</taxon>
    </lineage>
</organism>
<protein>
    <submittedName>
        <fullName evidence="3">Urease accessory protein-like protein UreD</fullName>
    </submittedName>
</protein>
<dbReference type="OrthoDB" id="5550464at2759"/>
<dbReference type="GO" id="GO:0016151">
    <property type="term" value="F:nickel cation binding"/>
    <property type="evidence" value="ECO:0007669"/>
    <property type="project" value="InterPro"/>
</dbReference>
<dbReference type="InterPro" id="IPR002669">
    <property type="entry name" value="UreD"/>
</dbReference>
<evidence type="ECO:0000256" key="1">
    <source>
        <dbReference type="ARBA" id="ARBA00007177"/>
    </source>
</evidence>
<name>A0A8E2E2Q6_9PEZI</name>
<dbReference type="AlphaFoldDB" id="A0A8E2E2Q6"/>
<dbReference type="EMBL" id="KV745225">
    <property type="protein sequence ID" value="OCK76287.1"/>
    <property type="molecule type" value="Genomic_DNA"/>
</dbReference>
<dbReference type="Pfam" id="PF01774">
    <property type="entry name" value="UreD"/>
    <property type="match status" value="1"/>
</dbReference>
<gene>
    <name evidence="3" type="ORF">K432DRAFT_385548</name>
</gene>
<dbReference type="HAMAP" id="MF_01384">
    <property type="entry name" value="UreD"/>
    <property type="match status" value="1"/>
</dbReference>
<dbReference type="PANTHER" id="PTHR33643:SF1">
    <property type="entry name" value="UREASE ACCESSORY PROTEIN D"/>
    <property type="match status" value="1"/>
</dbReference>
<dbReference type="PANTHER" id="PTHR33643">
    <property type="entry name" value="UREASE ACCESSORY PROTEIN D"/>
    <property type="match status" value="1"/>
</dbReference>